<proteinExistence type="predicted"/>
<dbReference type="SUPFAM" id="SSF53098">
    <property type="entry name" value="Ribonuclease H-like"/>
    <property type="match status" value="1"/>
</dbReference>
<dbReference type="WBParaSite" id="BTMF_0001074701-mRNA-1">
    <property type="protein sequence ID" value="BTMF_0001074701-mRNA-1"/>
    <property type="gene ID" value="BTMF_0001074701"/>
</dbReference>
<evidence type="ECO:0000259" key="1">
    <source>
        <dbReference type="PROSITE" id="PS50994"/>
    </source>
</evidence>
<dbReference type="PROSITE" id="PS50994">
    <property type="entry name" value="INTEGRASE"/>
    <property type="match status" value="1"/>
</dbReference>
<feature type="domain" description="Integrase catalytic" evidence="1">
    <location>
        <begin position="7"/>
        <end position="183"/>
    </location>
</feature>
<dbReference type="GO" id="GO:0015074">
    <property type="term" value="P:DNA integration"/>
    <property type="evidence" value="ECO:0007669"/>
    <property type="project" value="InterPro"/>
</dbReference>
<dbReference type="AlphaFoldDB" id="A0A0R3QSP5"/>
<dbReference type="EMBL" id="UZAG01016589">
    <property type="protein sequence ID" value="VDO29412.1"/>
    <property type="molecule type" value="Genomic_DNA"/>
</dbReference>
<dbReference type="InterPro" id="IPR012337">
    <property type="entry name" value="RNaseH-like_sf"/>
</dbReference>
<reference evidence="4" key="1">
    <citation type="submission" date="2017-02" db="UniProtKB">
        <authorList>
            <consortium name="WormBaseParasite"/>
        </authorList>
    </citation>
    <scope>IDENTIFICATION</scope>
</reference>
<gene>
    <name evidence="2" type="ORF">BTMF_LOCUS8783</name>
</gene>
<dbReference type="PANTHER" id="PTHR46585:SF1">
    <property type="entry name" value="CHROMO DOMAIN-CONTAINING PROTEIN"/>
    <property type="match status" value="1"/>
</dbReference>
<reference evidence="2 3" key="2">
    <citation type="submission" date="2018-11" db="EMBL/GenBank/DDBJ databases">
        <authorList>
            <consortium name="Pathogen Informatics"/>
        </authorList>
    </citation>
    <scope>NUCLEOTIDE SEQUENCE [LARGE SCALE GENOMIC DNA]</scope>
</reference>
<dbReference type="Gene3D" id="3.30.420.10">
    <property type="entry name" value="Ribonuclease H-like superfamily/Ribonuclease H"/>
    <property type="match status" value="1"/>
</dbReference>
<evidence type="ECO:0000313" key="2">
    <source>
        <dbReference type="EMBL" id="VDO29412.1"/>
    </source>
</evidence>
<organism evidence="4">
    <name type="scientific">Brugia timori</name>
    <dbReference type="NCBI Taxonomy" id="42155"/>
    <lineage>
        <taxon>Eukaryota</taxon>
        <taxon>Metazoa</taxon>
        <taxon>Ecdysozoa</taxon>
        <taxon>Nematoda</taxon>
        <taxon>Chromadorea</taxon>
        <taxon>Rhabditida</taxon>
        <taxon>Spirurina</taxon>
        <taxon>Spiruromorpha</taxon>
        <taxon>Filarioidea</taxon>
        <taxon>Onchocercidae</taxon>
        <taxon>Brugia</taxon>
    </lineage>
</organism>
<keyword evidence="3" id="KW-1185">Reference proteome</keyword>
<evidence type="ECO:0000313" key="3">
    <source>
        <dbReference type="Proteomes" id="UP000280834"/>
    </source>
</evidence>
<dbReference type="STRING" id="42155.A0A0R3QSP5"/>
<dbReference type="PANTHER" id="PTHR46585">
    <property type="entry name" value="INTEGRASE CORE DOMAIN CONTAINING PROTEIN"/>
    <property type="match status" value="1"/>
</dbReference>
<dbReference type="InterPro" id="IPR001584">
    <property type="entry name" value="Integrase_cat-core"/>
</dbReference>
<dbReference type="Proteomes" id="UP000280834">
    <property type="component" value="Unassembled WGS sequence"/>
</dbReference>
<sequence length="307" mass="36059">MEAVAKELHAPARRRYNRRVIQLGGLNETWQMDLMDFQKFKRKNSGHTFVLLVIDIFSKFIWLYPLKDKTGLEVAKALQDIIRSCPFGPPKNLQADEGKEFINVHCKEIYKKEKINFYHVYTHLKAAIAERAIRTIKSKLYRYFTAKGSYKWTGILQDIAREYNKRIHRTTGMAPVKVKTREDEKKVFDYLKVPKFPVKLPKYKVGDMVRISKYKAIFDKGYTPNWSTELFTIHKIFRTLPTTYELKDEDGNIISGKFYEEEMQRTDYPDIFLVEKVLSKNPRNGTMRVKWLGIDKVSTIPINSIVG</sequence>
<name>A0A0R3QSP5_9BILA</name>
<dbReference type="Pfam" id="PF00665">
    <property type="entry name" value="rve"/>
    <property type="match status" value="1"/>
</dbReference>
<accession>A0A0R3QSP5</accession>
<protein>
    <submittedName>
        <fullName evidence="4">Integrase catalytic domain-containing protein</fullName>
    </submittedName>
</protein>
<dbReference type="GO" id="GO:0003676">
    <property type="term" value="F:nucleic acid binding"/>
    <property type="evidence" value="ECO:0007669"/>
    <property type="project" value="InterPro"/>
</dbReference>
<evidence type="ECO:0000313" key="4">
    <source>
        <dbReference type="WBParaSite" id="BTMF_0001074701-mRNA-1"/>
    </source>
</evidence>
<dbReference type="InterPro" id="IPR036397">
    <property type="entry name" value="RNaseH_sf"/>
</dbReference>